<evidence type="ECO:0000313" key="1">
    <source>
        <dbReference type="EMBL" id="KAJ3504920.1"/>
    </source>
</evidence>
<protein>
    <submittedName>
        <fullName evidence="1">Uncharacterized protein</fullName>
    </submittedName>
</protein>
<dbReference type="Proteomes" id="UP001148786">
    <property type="component" value="Unassembled WGS sequence"/>
</dbReference>
<dbReference type="OrthoDB" id="3047760at2759"/>
<reference evidence="1" key="1">
    <citation type="submission" date="2022-07" db="EMBL/GenBank/DDBJ databases">
        <title>Genome Sequence of Agrocybe chaxingu.</title>
        <authorList>
            <person name="Buettner E."/>
        </authorList>
    </citation>
    <scope>NUCLEOTIDE SEQUENCE</scope>
    <source>
        <strain evidence="1">MP-N11</strain>
    </source>
</reference>
<keyword evidence="2" id="KW-1185">Reference proteome</keyword>
<dbReference type="AlphaFoldDB" id="A0A9W8MTG1"/>
<comment type="caution">
    <text evidence="1">The sequence shown here is derived from an EMBL/GenBank/DDBJ whole genome shotgun (WGS) entry which is preliminary data.</text>
</comment>
<organism evidence="1 2">
    <name type="scientific">Agrocybe chaxingu</name>
    <dbReference type="NCBI Taxonomy" id="84603"/>
    <lineage>
        <taxon>Eukaryota</taxon>
        <taxon>Fungi</taxon>
        <taxon>Dikarya</taxon>
        <taxon>Basidiomycota</taxon>
        <taxon>Agaricomycotina</taxon>
        <taxon>Agaricomycetes</taxon>
        <taxon>Agaricomycetidae</taxon>
        <taxon>Agaricales</taxon>
        <taxon>Agaricineae</taxon>
        <taxon>Strophariaceae</taxon>
        <taxon>Agrocybe</taxon>
    </lineage>
</organism>
<evidence type="ECO:0000313" key="2">
    <source>
        <dbReference type="Proteomes" id="UP001148786"/>
    </source>
</evidence>
<name>A0A9W8MTG1_9AGAR</name>
<gene>
    <name evidence="1" type="ORF">NLJ89_g7688</name>
</gene>
<proteinExistence type="predicted"/>
<dbReference type="EMBL" id="JANKHO010000945">
    <property type="protein sequence ID" value="KAJ3504920.1"/>
    <property type="molecule type" value="Genomic_DNA"/>
</dbReference>
<sequence length="188" mass="20833">MPTYLYDVPSLISKRPALADIQNAFGNLDLNRHIAKGSEIQRDDVPQAKKAADVDDLANIRATLDTMSNTLTRIDMCTAILDAKVENGRILHRNSWKCANETLEFLQKVVPGSGYDKACAVASAEHQPMDINPPAEVGVTPEPINRLLEGYTYGDILQLIVFYNDDFGIQAGDNLSEQRHKVCVFLTE</sequence>
<accession>A0A9W8MTG1</accession>